<dbReference type="InterPro" id="IPR007182">
    <property type="entry name" value="MnhB"/>
</dbReference>
<feature type="transmembrane region" description="Helical" evidence="7">
    <location>
        <begin position="35"/>
        <end position="56"/>
    </location>
</feature>
<comment type="subcellular location">
    <subcellularLocation>
        <location evidence="1">Cell membrane</location>
        <topology evidence="1">Multi-pass membrane protein</topology>
    </subcellularLocation>
</comment>
<dbReference type="NCBIfam" id="NF009163">
    <property type="entry name" value="PRK12509.1"/>
    <property type="match status" value="1"/>
</dbReference>
<keyword evidence="3" id="KW-1003">Cell membrane</keyword>
<dbReference type="AlphaFoldDB" id="A0A0B0EKS1"/>
<dbReference type="InterPro" id="IPR050622">
    <property type="entry name" value="CPA3_antiporter_subunitB"/>
</dbReference>
<feature type="transmembrane region" description="Helical" evidence="7">
    <location>
        <begin position="12"/>
        <end position="29"/>
    </location>
</feature>
<dbReference type="Proteomes" id="UP000030652">
    <property type="component" value="Unassembled WGS sequence"/>
</dbReference>
<accession>A0A0B0EKS1</accession>
<keyword evidence="4 7" id="KW-0812">Transmembrane</keyword>
<evidence type="ECO:0000256" key="7">
    <source>
        <dbReference type="SAM" id="Phobius"/>
    </source>
</evidence>
<evidence type="ECO:0000256" key="3">
    <source>
        <dbReference type="ARBA" id="ARBA00022475"/>
    </source>
</evidence>
<proteinExistence type="inferred from homology"/>
<dbReference type="GO" id="GO:0005886">
    <property type="term" value="C:plasma membrane"/>
    <property type="evidence" value="ECO:0007669"/>
    <property type="project" value="UniProtKB-SubCell"/>
</dbReference>
<organism evidence="9 10">
    <name type="scientific">Candidatus Scalindua brodae</name>
    <dbReference type="NCBI Taxonomy" id="237368"/>
    <lineage>
        <taxon>Bacteria</taxon>
        <taxon>Pseudomonadati</taxon>
        <taxon>Planctomycetota</taxon>
        <taxon>Candidatus Brocadiia</taxon>
        <taxon>Candidatus Brocadiales</taxon>
        <taxon>Candidatus Scalinduaceae</taxon>
        <taxon>Candidatus Scalindua</taxon>
    </lineage>
</organism>
<evidence type="ECO:0000313" key="9">
    <source>
        <dbReference type="EMBL" id="KHE91718.1"/>
    </source>
</evidence>
<dbReference type="EMBL" id="JRYO01000182">
    <property type="protein sequence ID" value="KHE91718.1"/>
    <property type="molecule type" value="Genomic_DNA"/>
</dbReference>
<name>A0A0B0EKS1_9BACT</name>
<dbReference type="eggNOG" id="COG2111">
    <property type="taxonomic scope" value="Bacteria"/>
</dbReference>
<evidence type="ECO:0000256" key="5">
    <source>
        <dbReference type="ARBA" id="ARBA00022989"/>
    </source>
</evidence>
<comment type="caution">
    <text evidence="9">The sequence shown here is derived from an EMBL/GenBank/DDBJ whole genome shotgun (WGS) entry which is preliminary data.</text>
</comment>
<keyword evidence="5 7" id="KW-1133">Transmembrane helix</keyword>
<sequence>MDSIILRTAARYLMPIFLLFSVIILLRGHNAPGGGFIGGLLAAGAFVFYTIAYGVAAAGRKLLVAPYTLIALGLLVAFGSSILSFFNDQPFMTGEWSVLNTPWLGKLHIGTPLVFDAGVYLVVIGVTTTIVFSLAEE</sequence>
<evidence type="ECO:0000313" key="10">
    <source>
        <dbReference type="Proteomes" id="UP000030652"/>
    </source>
</evidence>
<gene>
    <name evidence="9" type="primary">mrpB_1</name>
    <name evidence="9" type="ORF">SCABRO_02531</name>
</gene>
<comment type="similarity">
    <text evidence="2">Belongs to the CPA3 antiporters (TC 2.A.63) subunit B family.</text>
</comment>
<feature type="domain" description="Na+/H+ antiporter MnhB subunit-related protein" evidence="8">
    <location>
        <begin position="5"/>
        <end position="128"/>
    </location>
</feature>
<feature type="transmembrane region" description="Helical" evidence="7">
    <location>
        <begin position="63"/>
        <end position="86"/>
    </location>
</feature>
<evidence type="ECO:0000256" key="1">
    <source>
        <dbReference type="ARBA" id="ARBA00004651"/>
    </source>
</evidence>
<keyword evidence="6 7" id="KW-0472">Membrane</keyword>
<evidence type="ECO:0000256" key="2">
    <source>
        <dbReference type="ARBA" id="ARBA00009425"/>
    </source>
</evidence>
<dbReference type="PANTHER" id="PTHR33932">
    <property type="entry name" value="NA(+)/H(+) ANTIPORTER SUBUNIT B"/>
    <property type="match status" value="1"/>
</dbReference>
<feature type="transmembrane region" description="Helical" evidence="7">
    <location>
        <begin position="117"/>
        <end position="135"/>
    </location>
</feature>
<evidence type="ECO:0000259" key="8">
    <source>
        <dbReference type="Pfam" id="PF04039"/>
    </source>
</evidence>
<protein>
    <submittedName>
        <fullName evidence="9">Na(+)/H(+) antiporter subunit B</fullName>
    </submittedName>
</protein>
<evidence type="ECO:0000256" key="4">
    <source>
        <dbReference type="ARBA" id="ARBA00022692"/>
    </source>
</evidence>
<reference evidence="9 10" key="1">
    <citation type="submission" date="2014-10" db="EMBL/GenBank/DDBJ databases">
        <title>Draft genome of anammox bacterium scalindua brodae, obtained using differential coverage binning of sequence data from two enrichment reactors.</title>
        <authorList>
            <person name="Speth D.R."/>
            <person name="Russ L."/>
            <person name="Kartal B."/>
            <person name="Op den Camp H.J."/>
            <person name="Dutilh B.E."/>
            <person name="Jetten M.S."/>
        </authorList>
    </citation>
    <scope>NUCLEOTIDE SEQUENCE [LARGE SCALE GENOMIC DNA]</scope>
    <source>
        <strain evidence="9">RU1</strain>
    </source>
</reference>
<evidence type="ECO:0000256" key="6">
    <source>
        <dbReference type="ARBA" id="ARBA00023136"/>
    </source>
</evidence>
<dbReference type="PANTHER" id="PTHR33932:SF4">
    <property type="entry name" value="NA(+)_H(+) ANTIPORTER SUBUNIT B"/>
    <property type="match status" value="1"/>
</dbReference>
<dbReference type="Pfam" id="PF04039">
    <property type="entry name" value="MnhB"/>
    <property type="match status" value="1"/>
</dbReference>